<organism evidence="2 3">
    <name type="scientific">Chroococcidiopsis cubana SAG 39.79</name>
    <dbReference type="NCBI Taxonomy" id="388085"/>
    <lineage>
        <taxon>Bacteria</taxon>
        <taxon>Bacillati</taxon>
        <taxon>Cyanobacteriota</taxon>
        <taxon>Cyanophyceae</taxon>
        <taxon>Chroococcidiopsidales</taxon>
        <taxon>Chroococcidiopsidaceae</taxon>
        <taxon>Chroococcidiopsis</taxon>
    </lineage>
</organism>
<evidence type="ECO:0000313" key="3">
    <source>
        <dbReference type="Proteomes" id="UP000282574"/>
    </source>
</evidence>
<dbReference type="Gene3D" id="3.40.960.10">
    <property type="entry name" value="VSR Endonuclease"/>
    <property type="match status" value="1"/>
</dbReference>
<dbReference type="Proteomes" id="UP000282574">
    <property type="component" value="Unassembled WGS sequence"/>
</dbReference>
<comment type="caution">
    <text evidence="2">The sequence shown here is derived from an EMBL/GenBank/DDBJ whole genome shotgun (WGS) entry which is preliminary data.</text>
</comment>
<dbReference type="InterPro" id="IPR018973">
    <property type="entry name" value="MZB"/>
</dbReference>
<protein>
    <recommendedName>
        <fullName evidence="1">MrfA-like Zn-binding domain-containing protein</fullName>
    </recommendedName>
</protein>
<reference evidence="2 3" key="1">
    <citation type="journal article" date="2019" name="Genome Biol. Evol.">
        <title>Day and night: Metabolic profiles and evolutionary relationships of six axenic non-marine cyanobacteria.</title>
        <authorList>
            <person name="Will S.E."/>
            <person name="Henke P."/>
            <person name="Boedeker C."/>
            <person name="Huang S."/>
            <person name="Brinkmann H."/>
            <person name="Rohde M."/>
            <person name="Jarek M."/>
            <person name="Friedl T."/>
            <person name="Seufert S."/>
            <person name="Schumacher M."/>
            <person name="Overmann J."/>
            <person name="Neumann-Schaal M."/>
            <person name="Petersen J."/>
        </authorList>
    </citation>
    <scope>NUCLEOTIDE SEQUENCE [LARGE SCALE GENOMIC DNA]</scope>
    <source>
        <strain evidence="2 3">SAG 39.79</strain>
    </source>
</reference>
<proteinExistence type="predicted"/>
<gene>
    <name evidence="2" type="ORF">DSM107010_05040</name>
</gene>
<dbReference type="EMBL" id="RSCK01000003">
    <property type="protein sequence ID" value="RUT14021.1"/>
    <property type="molecule type" value="Genomic_DNA"/>
</dbReference>
<feature type="domain" description="MrfA-like Zn-binding" evidence="1">
    <location>
        <begin position="275"/>
        <end position="356"/>
    </location>
</feature>
<dbReference type="Gene3D" id="2.20.28.10">
    <property type="match status" value="1"/>
</dbReference>
<accession>A0AB37URW9</accession>
<keyword evidence="3" id="KW-1185">Reference proteome</keyword>
<name>A0AB37URW9_9CYAN</name>
<evidence type="ECO:0000313" key="2">
    <source>
        <dbReference type="EMBL" id="RUT14021.1"/>
    </source>
</evidence>
<dbReference type="Pfam" id="PF09369">
    <property type="entry name" value="MZB"/>
    <property type="match status" value="1"/>
</dbReference>
<sequence>MQLRYLWALLVGLTESKSNSEFEFYPYRYFAAEGFLPGFNFPRLPVRAYIPTKDGGEFISRPRTVALREFAPSNIVYYEGSKFMVAKTKVPVSGIDSQYKRVSICFNCGYFHEGDFRDTCENCGARIKDDRYQNIAKLTRVLPMETAIARRRERITCDEEERLKYGYNVTTHFRYASRKQESATVQTAEGTPLLRLTCGATAKIWRINRGLKKNIDERGFKLDTKTGFWGDPRNEQATDSLHTEVNLMVDDTCNILVVEPLSVPAENREAFIATLQYTLETAIQAVYKLEADELDSERLGEDKYLLFWEAAEGGAGVLSQLLEKPEAFQKIAAAALDICHFKQPKESCVQACYECLLSYRNQFDHALIDRHLIKPLLDQLPVSTVVGNFEGKSCEERYQQLLQQTDPNSNFERVVLQEIYQRGYKLPDAAQELISEANCKPDFLYKTDAAIAIFCDGSVHDSPDKRRQDQIERDNLRYNAGYTVLTLRHDEDWGAKLSILASL</sequence>
<dbReference type="RefSeq" id="WP_106166258.1">
    <property type="nucleotide sequence ID" value="NZ_JAVKZF010000005.1"/>
</dbReference>
<dbReference type="AlphaFoldDB" id="A0AB37URW9"/>
<evidence type="ECO:0000259" key="1">
    <source>
        <dbReference type="Pfam" id="PF09369"/>
    </source>
</evidence>